<dbReference type="Pfam" id="PF00361">
    <property type="entry name" value="Proton_antipo_M"/>
    <property type="match status" value="1"/>
</dbReference>
<keyword evidence="12 17" id="KW-0830">Ubiquinone</keyword>
<evidence type="ECO:0000256" key="13">
    <source>
        <dbReference type="ARBA" id="ARBA00023128"/>
    </source>
</evidence>
<evidence type="ECO:0000256" key="1">
    <source>
        <dbReference type="ARBA" id="ARBA00004225"/>
    </source>
</evidence>
<dbReference type="Pfam" id="PF01059">
    <property type="entry name" value="Oxidored_q5_N"/>
    <property type="match status" value="1"/>
</dbReference>
<evidence type="ECO:0000256" key="4">
    <source>
        <dbReference type="ARBA" id="ARBA00021006"/>
    </source>
</evidence>
<proteinExistence type="inferred from homology"/>
<name>A0A343LFU2_MYORU</name>
<evidence type="ECO:0000259" key="19">
    <source>
        <dbReference type="Pfam" id="PF01059"/>
    </source>
</evidence>
<dbReference type="RefSeq" id="YP_009442621.1">
    <property type="nucleotide sequence ID" value="NC_036315.1"/>
</dbReference>
<dbReference type="EC" id="7.1.1.2" evidence="3 17"/>
<evidence type="ECO:0000256" key="8">
    <source>
        <dbReference type="ARBA" id="ARBA00022967"/>
    </source>
</evidence>
<feature type="transmembrane region" description="Helical" evidence="17">
    <location>
        <begin position="62"/>
        <end position="82"/>
    </location>
</feature>
<keyword evidence="5 17" id="KW-0813">Transport</keyword>
<organism evidence="20">
    <name type="scientific">Myotis ruber</name>
    <name type="common">Red myotis</name>
    <dbReference type="NCBI Taxonomy" id="159333"/>
    <lineage>
        <taxon>Eukaryota</taxon>
        <taxon>Metazoa</taxon>
        <taxon>Chordata</taxon>
        <taxon>Craniata</taxon>
        <taxon>Vertebrata</taxon>
        <taxon>Euteleostomi</taxon>
        <taxon>Mammalia</taxon>
        <taxon>Eutheria</taxon>
        <taxon>Laurasiatheria</taxon>
        <taxon>Chiroptera</taxon>
        <taxon>Yangochiroptera</taxon>
        <taxon>Vespertilionidae</taxon>
        <taxon>Myotis</taxon>
    </lineage>
</organism>
<feature type="transmembrane region" description="Helical" evidence="17">
    <location>
        <begin position="94"/>
        <end position="110"/>
    </location>
</feature>
<comment type="function">
    <text evidence="15 17">Core subunit of the mitochondrial membrane respiratory chain NADH dehydrogenase (Complex I) which catalyzes electron transfer from NADH through the respiratory chain, using ubiquinone as an electron acceptor. Essential for the catalytic activity and assembly of complex I.</text>
</comment>
<keyword evidence="14 17" id="KW-0472">Membrane</keyword>
<evidence type="ECO:0000256" key="5">
    <source>
        <dbReference type="ARBA" id="ARBA00022448"/>
    </source>
</evidence>
<evidence type="ECO:0000256" key="12">
    <source>
        <dbReference type="ARBA" id="ARBA00023075"/>
    </source>
</evidence>
<feature type="transmembrane region" description="Helical" evidence="17">
    <location>
        <begin position="309"/>
        <end position="330"/>
    </location>
</feature>
<feature type="transmembrane region" description="Helical" evidence="17">
    <location>
        <begin position="21"/>
        <end position="42"/>
    </location>
</feature>
<keyword evidence="11 17" id="KW-0520">NAD</keyword>
<feature type="transmembrane region" description="Helical" evidence="17">
    <location>
        <begin position="116"/>
        <end position="133"/>
    </location>
</feature>
<dbReference type="InterPro" id="IPR003918">
    <property type="entry name" value="NADH_UbQ_OxRdtase"/>
</dbReference>
<dbReference type="GO" id="GO:0008137">
    <property type="term" value="F:NADH dehydrogenase (ubiquinone) activity"/>
    <property type="evidence" value="ECO:0007669"/>
    <property type="project" value="UniProtKB-UniRule"/>
</dbReference>
<evidence type="ECO:0000256" key="9">
    <source>
        <dbReference type="ARBA" id="ARBA00022982"/>
    </source>
</evidence>
<evidence type="ECO:0000259" key="18">
    <source>
        <dbReference type="Pfam" id="PF00361"/>
    </source>
</evidence>
<evidence type="ECO:0000256" key="6">
    <source>
        <dbReference type="ARBA" id="ARBA00022660"/>
    </source>
</evidence>
<dbReference type="GeneID" id="34949602"/>
<evidence type="ECO:0000256" key="3">
    <source>
        <dbReference type="ARBA" id="ARBA00012944"/>
    </source>
</evidence>
<keyword evidence="8" id="KW-1278">Translocase</keyword>
<dbReference type="GO" id="GO:0003954">
    <property type="term" value="F:NADH dehydrogenase activity"/>
    <property type="evidence" value="ECO:0007669"/>
    <property type="project" value="TreeGrafter"/>
</dbReference>
<evidence type="ECO:0000256" key="10">
    <source>
        <dbReference type="ARBA" id="ARBA00022989"/>
    </source>
</evidence>
<feature type="transmembrane region" description="Helical" evidence="17">
    <location>
        <begin position="223"/>
        <end position="244"/>
    </location>
</feature>
<dbReference type="GO" id="GO:0042773">
    <property type="term" value="P:ATP synthesis coupled electron transport"/>
    <property type="evidence" value="ECO:0007669"/>
    <property type="project" value="InterPro"/>
</dbReference>
<dbReference type="PANTHER" id="PTHR43507">
    <property type="entry name" value="NADH-UBIQUINONE OXIDOREDUCTASE CHAIN 4"/>
    <property type="match status" value="1"/>
</dbReference>
<sequence length="459" mass="51820">MLKIIIPTVMLIPLTWLSKSNMLWINSTVYSLMISMTCLPLMNQFCDNSLNMSMLFFSDSLSTPLLMLTTWLLPLMIIASQYHMAKESLTRKKLYITMMILLQALLIMTFSATELILFYILFEATLVPTLIMITRWGGQTERLNAGIYFLFYTLAGSLPLLVALIYTHTTLGSLNLLLTQYWIEPSAPVWGDSLLWLAFMLAFMVKMPLYGLHLWLPKAHVEAPIAGSMVLAAILLKLGGYGMLRITMMLNPTTNFMAYPFMMLSLWGMVMTSSICLRQTDLKSLIAYSSVSHMALVIMAVLIQSPWSFMGATALMIAHGLTSSLLFCLANSNYERTHSRTMILARGLQTILPLMAAWWLLASLTNLALPPSINLIGELFVTVSMFSWSNFSIILLGLNITITALYTLYMLIMTQRGKYTYHIHNIKPSFTRENALMSLHLTPLLLLMVNPKIILGTMY</sequence>
<dbReference type="InterPro" id="IPR001750">
    <property type="entry name" value="ND/Mrp_TM"/>
</dbReference>
<comment type="catalytic activity">
    <reaction evidence="16 17">
        <text>a ubiquinone + NADH + 5 H(+)(in) = a ubiquinol + NAD(+) + 4 H(+)(out)</text>
        <dbReference type="Rhea" id="RHEA:29091"/>
        <dbReference type="Rhea" id="RHEA-COMP:9565"/>
        <dbReference type="Rhea" id="RHEA-COMP:9566"/>
        <dbReference type="ChEBI" id="CHEBI:15378"/>
        <dbReference type="ChEBI" id="CHEBI:16389"/>
        <dbReference type="ChEBI" id="CHEBI:17976"/>
        <dbReference type="ChEBI" id="CHEBI:57540"/>
        <dbReference type="ChEBI" id="CHEBI:57945"/>
        <dbReference type="EC" id="7.1.1.2"/>
    </reaction>
</comment>
<feature type="transmembrane region" description="Helical" evidence="17">
    <location>
        <begin position="393"/>
        <end position="414"/>
    </location>
</feature>
<feature type="transmembrane region" description="Helical" evidence="17">
    <location>
        <begin position="351"/>
        <end position="373"/>
    </location>
</feature>
<dbReference type="AlphaFoldDB" id="A0A343LFU2"/>
<evidence type="ECO:0000256" key="15">
    <source>
        <dbReference type="ARBA" id="ARBA00024313"/>
    </source>
</evidence>
<dbReference type="EMBL" id="MF143478">
    <property type="protein sequence ID" value="ATO90399.1"/>
    <property type="molecule type" value="Genomic_DNA"/>
</dbReference>
<evidence type="ECO:0000256" key="16">
    <source>
        <dbReference type="ARBA" id="ARBA00049551"/>
    </source>
</evidence>
<dbReference type="InterPro" id="IPR000260">
    <property type="entry name" value="NADH4_N"/>
</dbReference>
<feature type="transmembrane region" description="Helical" evidence="17">
    <location>
        <begin position="194"/>
        <end position="216"/>
    </location>
</feature>
<feature type="domain" description="NADH:quinone oxidoreductase/Mrp antiporter transmembrane" evidence="18">
    <location>
        <begin position="112"/>
        <end position="398"/>
    </location>
</feature>
<feature type="transmembrane region" description="Helical" evidence="17">
    <location>
        <begin position="145"/>
        <end position="166"/>
    </location>
</feature>
<keyword evidence="7 17" id="KW-0812">Transmembrane</keyword>
<geneLocation type="mitochondrion" evidence="20"/>
<dbReference type="NCBIfam" id="TIGR01972">
    <property type="entry name" value="NDH_I_M"/>
    <property type="match status" value="1"/>
</dbReference>
<feature type="transmembrane region" description="Helical" evidence="17">
    <location>
        <begin position="435"/>
        <end position="455"/>
    </location>
</feature>
<protein>
    <recommendedName>
        <fullName evidence="4 17">NADH-ubiquinone oxidoreductase chain 4</fullName>
        <ecNumber evidence="3 17">7.1.1.2</ecNumber>
    </recommendedName>
</protein>
<evidence type="ECO:0000256" key="7">
    <source>
        <dbReference type="ARBA" id="ARBA00022692"/>
    </source>
</evidence>
<dbReference type="PRINTS" id="PR01437">
    <property type="entry name" value="NUOXDRDTASE4"/>
</dbReference>
<comment type="similarity">
    <text evidence="2 17">Belongs to the complex I subunit 4 family.</text>
</comment>
<evidence type="ECO:0000256" key="2">
    <source>
        <dbReference type="ARBA" id="ARBA00009025"/>
    </source>
</evidence>
<evidence type="ECO:0000256" key="11">
    <source>
        <dbReference type="ARBA" id="ARBA00023027"/>
    </source>
</evidence>
<feature type="transmembrane region" description="Helical" evidence="17">
    <location>
        <begin position="284"/>
        <end position="303"/>
    </location>
</feature>
<feature type="domain" description="NADH:ubiquinone oxidoreductase chain 4 N-terminal" evidence="19">
    <location>
        <begin position="1"/>
        <end position="109"/>
    </location>
</feature>
<reference evidence="20" key="1">
    <citation type="journal article" date="2017" name="J. ISSAAS">
        <title>Conflicting Evolutionary Histories of the Mitochondrial and Nuclear Genomes in New World Myotis.</title>
        <authorList>
            <person name="Platt R.N."/>
            <person name="Sullivan K.A.M."/>
            <person name="Faircloth B.C."/>
            <person name="Kieran T."/>
            <person name="Glenn T.C."/>
            <person name="Vandewege M.W."/>
            <person name="Lee T.E."/>
            <person name="Baker R.J."/>
            <person name="Stevens R.D."/>
            <person name="Ray D.A."/>
        </authorList>
    </citation>
    <scope>NUCLEOTIDE SEQUENCE</scope>
</reference>
<dbReference type="GO" id="GO:0015990">
    <property type="term" value="P:electron transport coupled proton transport"/>
    <property type="evidence" value="ECO:0007669"/>
    <property type="project" value="TreeGrafter"/>
</dbReference>
<evidence type="ECO:0000256" key="17">
    <source>
        <dbReference type="RuleBase" id="RU003297"/>
    </source>
</evidence>
<evidence type="ECO:0000313" key="20">
    <source>
        <dbReference type="EMBL" id="ATO90399.1"/>
    </source>
</evidence>
<gene>
    <name evidence="20" type="primary">ND4</name>
</gene>
<dbReference type="GO" id="GO:0048039">
    <property type="term" value="F:ubiquinone binding"/>
    <property type="evidence" value="ECO:0007669"/>
    <property type="project" value="TreeGrafter"/>
</dbReference>
<feature type="transmembrane region" description="Helical" evidence="17">
    <location>
        <begin position="256"/>
        <end position="277"/>
    </location>
</feature>
<keyword evidence="9 17" id="KW-0249">Electron transport</keyword>
<dbReference type="CTD" id="4538"/>
<keyword evidence="13 17" id="KW-0496">Mitochondrion</keyword>
<keyword evidence="10 17" id="KW-1133">Transmembrane helix</keyword>
<dbReference type="GO" id="GO:0031966">
    <property type="term" value="C:mitochondrial membrane"/>
    <property type="evidence" value="ECO:0007669"/>
    <property type="project" value="UniProtKB-SubCell"/>
</dbReference>
<accession>A0A343LFU2</accession>
<keyword evidence="6 17" id="KW-0679">Respiratory chain</keyword>
<dbReference type="PANTHER" id="PTHR43507:SF20">
    <property type="entry name" value="NADH-UBIQUINONE OXIDOREDUCTASE CHAIN 4"/>
    <property type="match status" value="1"/>
</dbReference>
<evidence type="ECO:0000256" key="14">
    <source>
        <dbReference type="ARBA" id="ARBA00023136"/>
    </source>
</evidence>
<dbReference type="InterPro" id="IPR010227">
    <property type="entry name" value="NADH_Q_OxRdtase_chainM/4"/>
</dbReference>
<comment type="subcellular location">
    <subcellularLocation>
        <location evidence="1 17">Mitochondrion membrane</location>
        <topology evidence="1 17">Multi-pass membrane protein</topology>
    </subcellularLocation>
</comment>